<keyword evidence="2" id="KW-1185">Reference proteome</keyword>
<evidence type="ECO:0000313" key="2">
    <source>
        <dbReference type="Proteomes" id="UP001063166"/>
    </source>
</evidence>
<accession>A0A9P3PKK1</accession>
<dbReference type="EMBL" id="BRPK01000004">
    <property type="protein sequence ID" value="GLB37173.1"/>
    <property type="molecule type" value="Genomic_DNA"/>
</dbReference>
<gene>
    <name evidence="1" type="ORF">LshimejAT787_0402240</name>
</gene>
<dbReference type="Proteomes" id="UP001063166">
    <property type="component" value="Unassembled WGS sequence"/>
</dbReference>
<organism evidence="1 2">
    <name type="scientific">Lyophyllum shimeji</name>
    <name type="common">Hon-shimeji</name>
    <name type="synonym">Tricholoma shimeji</name>
    <dbReference type="NCBI Taxonomy" id="47721"/>
    <lineage>
        <taxon>Eukaryota</taxon>
        <taxon>Fungi</taxon>
        <taxon>Dikarya</taxon>
        <taxon>Basidiomycota</taxon>
        <taxon>Agaricomycotina</taxon>
        <taxon>Agaricomycetes</taxon>
        <taxon>Agaricomycetidae</taxon>
        <taxon>Agaricales</taxon>
        <taxon>Tricholomatineae</taxon>
        <taxon>Lyophyllaceae</taxon>
        <taxon>Lyophyllum</taxon>
    </lineage>
</organism>
<proteinExistence type="predicted"/>
<dbReference type="OrthoDB" id="3226942at2759"/>
<protein>
    <submittedName>
        <fullName evidence="1">Uncharacterized protein</fullName>
    </submittedName>
</protein>
<name>A0A9P3PKK1_LYOSH</name>
<comment type="caution">
    <text evidence="1">The sequence shown here is derived from an EMBL/GenBank/DDBJ whole genome shotgun (WGS) entry which is preliminary data.</text>
</comment>
<reference evidence="1" key="1">
    <citation type="submission" date="2022-07" db="EMBL/GenBank/DDBJ databases">
        <title>The genome of Lyophyllum shimeji provides insight into the initial evolution of ectomycorrhizal fungal genome.</title>
        <authorList>
            <person name="Kobayashi Y."/>
            <person name="Shibata T."/>
            <person name="Hirakawa H."/>
            <person name="Shigenobu S."/>
            <person name="Nishiyama T."/>
            <person name="Yamada A."/>
            <person name="Hasebe M."/>
            <person name="Kawaguchi M."/>
        </authorList>
    </citation>
    <scope>NUCLEOTIDE SEQUENCE</scope>
    <source>
        <strain evidence="1">AT787</strain>
    </source>
</reference>
<evidence type="ECO:0000313" key="1">
    <source>
        <dbReference type="EMBL" id="GLB37173.1"/>
    </source>
</evidence>
<sequence length="129" mass="13907">MHTQNEPGVNVELVEGLEKDLTWQPPFSSHSNEGNISGPEDITLEEIDKAFDDLDAQLREERMAATAAGTMSAEDGNEILEGMVYDLRELDAIERGIAPESAVEELDIIGDAGGSGWDVDAMMSSQGIV</sequence>
<dbReference type="AlphaFoldDB" id="A0A9P3PKK1"/>